<evidence type="ECO:0000313" key="1">
    <source>
        <dbReference type="EMBL" id="MBW0510675.1"/>
    </source>
</evidence>
<dbReference type="Proteomes" id="UP000765509">
    <property type="component" value="Unassembled WGS sequence"/>
</dbReference>
<keyword evidence="2" id="KW-1185">Reference proteome</keyword>
<comment type="caution">
    <text evidence="1">The sequence shown here is derived from an EMBL/GenBank/DDBJ whole genome shotgun (WGS) entry which is preliminary data.</text>
</comment>
<name>A0A9Q3DV86_9BASI</name>
<gene>
    <name evidence="1" type="ORF">O181_050390</name>
</gene>
<dbReference type="AlphaFoldDB" id="A0A9Q3DV86"/>
<organism evidence="1 2">
    <name type="scientific">Austropuccinia psidii MF-1</name>
    <dbReference type="NCBI Taxonomy" id="1389203"/>
    <lineage>
        <taxon>Eukaryota</taxon>
        <taxon>Fungi</taxon>
        <taxon>Dikarya</taxon>
        <taxon>Basidiomycota</taxon>
        <taxon>Pucciniomycotina</taxon>
        <taxon>Pucciniomycetes</taxon>
        <taxon>Pucciniales</taxon>
        <taxon>Sphaerophragmiaceae</taxon>
        <taxon>Austropuccinia</taxon>
    </lineage>
</organism>
<accession>A0A9Q3DV86</accession>
<evidence type="ECO:0000313" key="2">
    <source>
        <dbReference type="Proteomes" id="UP000765509"/>
    </source>
</evidence>
<dbReference type="EMBL" id="AVOT02021704">
    <property type="protein sequence ID" value="MBW0510675.1"/>
    <property type="molecule type" value="Genomic_DNA"/>
</dbReference>
<protein>
    <submittedName>
        <fullName evidence="1">Uncharacterized protein</fullName>
    </submittedName>
</protein>
<sequence length="113" mass="13131">MEYLSIFKINDQRKIPKDHVWEIIHNTNQFAIHLAQSDSERQKSKNEIIANVDQIHKNYEPHIPRHSTPLTEEKRSVKGSLTPVLGENSICAKDIPKWEEWPTLSGEGDYNNI</sequence>
<proteinExistence type="predicted"/>
<reference evidence="1" key="1">
    <citation type="submission" date="2021-03" db="EMBL/GenBank/DDBJ databases">
        <title>Draft genome sequence of rust myrtle Austropuccinia psidii MF-1, a brazilian biotype.</title>
        <authorList>
            <person name="Quecine M.C."/>
            <person name="Pachon D.M.R."/>
            <person name="Bonatelli M.L."/>
            <person name="Correr F.H."/>
            <person name="Franceschini L.M."/>
            <person name="Leite T.F."/>
            <person name="Margarido G.R.A."/>
            <person name="Almeida C.A."/>
            <person name="Ferrarezi J.A."/>
            <person name="Labate C.A."/>
        </authorList>
    </citation>
    <scope>NUCLEOTIDE SEQUENCE</scope>
    <source>
        <strain evidence="1">MF-1</strain>
    </source>
</reference>